<dbReference type="InterPro" id="IPR043163">
    <property type="entry name" value="DsrC-like_N"/>
</dbReference>
<evidence type="ECO:0000256" key="1">
    <source>
        <dbReference type="ARBA" id="ARBA00004496"/>
    </source>
</evidence>
<dbReference type="EC" id="2.8.1.-" evidence="3"/>
<evidence type="ECO:0000256" key="3">
    <source>
        <dbReference type="PIRNR" id="PIRNR006223"/>
    </source>
</evidence>
<dbReference type="InterPro" id="IPR025526">
    <property type="entry name" value="DsrC-like_dom_sf"/>
</dbReference>
<dbReference type="GO" id="GO:0005737">
    <property type="term" value="C:cytoplasm"/>
    <property type="evidence" value="ECO:0007669"/>
    <property type="project" value="UniProtKB-SubCell"/>
</dbReference>
<dbReference type="STRING" id="62101.AB835_02260"/>
<proteinExistence type="inferred from homology"/>
<comment type="caution">
    <text evidence="5">The sequence shown here is derived from an EMBL/GenBank/DDBJ whole genome shotgun (WGS) entry which is preliminary data.</text>
</comment>
<dbReference type="GO" id="GO:0097163">
    <property type="term" value="F:sulfur carrier activity"/>
    <property type="evidence" value="ECO:0007669"/>
    <property type="project" value="TreeGrafter"/>
</dbReference>
<dbReference type="NCBIfam" id="TIGR03342">
    <property type="entry name" value="dsrC_tusE_dsvC"/>
    <property type="match status" value="1"/>
</dbReference>
<evidence type="ECO:0000256" key="4">
    <source>
        <dbReference type="PIRSR" id="PIRSR006223-50"/>
    </source>
</evidence>
<reference evidence="5 6" key="1">
    <citation type="journal article" date="2016" name="Appl. Environ. Microbiol.">
        <title>Lack of Overt Genome Reduction in the Bryostatin-Producing Bryozoan Symbiont "Candidatus Endobugula sertula".</title>
        <authorList>
            <person name="Miller I.J."/>
            <person name="Vanee N."/>
            <person name="Fong S.S."/>
            <person name="Lim-Fong G.E."/>
            <person name="Kwan J.C."/>
        </authorList>
    </citation>
    <scope>NUCLEOTIDE SEQUENCE [LARGE SCALE GENOMIC DNA]</scope>
    <source>
        <strain evidence="5">AB1-4</strain>
    </source>
</reference>
<dbReference type="Pfam" id="PF04358">
    <property type="entry name" value="DsrC"/>
    <property type="match status" value="1"/>
</dbReference>
<comment type="similarity">
    <text evidence="3">Belongs to the dsrC/tusE family.</text>
</comment>
<comment type="subcellular location">
    <subcellularLocation>
        <location evidence="1">Cytoplasm</location>
    </subcellularLocation>
</comment>
<comment type="function">
    <text evidence="3">Part of a sulfur-relay system.</text>
</comment>
<dbReference type="GO" id="GO:0002143">
    <property type="term" value="P:tRNA wobble position uridine thiolation"/>
    <property type="evidence" value="ECO:0007669"/>
    <property type="project" value="TreeGrafter"/>
</dbReference>
<dbReference type="PANTHER" id="PTHR37010:SF1">
    <property type="entry name" value="SULFURTRANSFERASE TUSE"/>
    <property type="match status" value="1"/>
</dbReference>
<dbReference type="AlphaFoldDB" id="A0A1D2QT31"/>
<dbReference type="Gene3D" id="1.10.10.370">
    <property type="entry name" value="DsrC-like protein, C-terminal domain"/>
    <property type="match status" value="1"/>
</dbReference>
<evidence type="ECO:0000313" key="6">
    <source>
        <dbReference type="Proteomes" id="UP000242502"/>
    </source>
</evidence>
<evidence type="ECO:0000256" key="2">
    <source>
        <dbReference type="ARBA" id="ARBA00022490"/>
    </source>
</evidence>
<organism evidence="5 6">
    <name type="scientific">Candidatus Endobugula sertula</name>
    <name type="common">Bugula neritina bacterial symbiont</name>
    <dbReference type="NCBI Taxonomy" id="62101"/>
    <lineage>
        <taxon>Bacteria</taxon>
        <taxon>Pseudomonadati</taxon>
        <taxon>Pseudomonadota</taxon>
        <taxon>Gammaproteobacteria</taxon>
        <taxon>Cellvibrionales</taxon>
        <taxon>Cellvibrionaceae</taxon>
        <taxon>Candidatus Endobugula</taxon>
    </lineage>
</organism>
<keyword evidence="2" id="KW-0963">Cytoplasm</keyword>
<accession>A0A1D2QT31</accession>
<keyword evidence="3 5" id="KW-0808">Transferase</keyword>
<dbReference type="InterPro" id="IPR007453">
    <property type="entry name" value="DsrC/TusE"/>
</dbReference>
<dbReference type="Gene3D" id="3.30.1420.10">
    <property type="match status" value="1"/>
</dbReference>
<name>A0A1D2QT31_9GAMM</name>
<protein>
    <recommendedName>
        <fullName evidence="3">Sulfurtransferase</fullName>
        <ecNumber evidence="3">2.8.1.-</ecNumber>
    </recommendedName>
</protein>
<dbReference type="Proteomes" id="UP000242502">
    <property type="component" value="Unassembled WGS sequence"/>
</dbReference>
<feature type="active site" description="Cysteine persulfide intermediate" evidence="4">
    <location>
        <position position="109"/>
    </location>
</feature>
<evidence type="ECO:0000313" key="5">
    <source>
        <dbReference type="EMBL" id="ODS24714.1"/>
    </source>
</evidence>
<dbReference type="GO" id="GO:0016740">
    <property type="term" value="F:transferase activity"/>
    <property type="evidence" value="ECO:0007669"/>
    <property type="project" value="UniProtKB-KW"/>
</dbReference>
<dbReference type="PIRSF" id="PIRSF006223">
    <property type="entry name" value="DsrC_TusE"/>
    <property type="match status" value="1"/>
</dbReference>
<sequence>MSLTIDGKIIATDKEGYIKSLEEWSEKVAEMIAIEEKIKLTSSHWEVVLLLRQFYQEFELSPTMRSLVKYIANNLGKDKGNSIYLLKLFPPNPAKIASKIAGLPRPKNCL</sequence>
<dbReference type="SUPFAM" id="SSF69721">
    <property type="entry name" value="DsrC, the gamma subunit of dissimilatory sulfite reductase"/>
    <property type="match status" value="1"/>
</dbReference>
<gene>
    <name evidence="5" type="ORF">AB835_02260</name>
</gene>
<dbReference type="EMBL" id="MDLC01000005">
    <property type="protein sequence ID" value="ODS24714.1"/>
    <property type="molecule type" value="Genomic_DNA"/>
</dbReference>
<dbReference type="InterPro" id="IPR042072">
    <property type="entry name" value="DsrC-like_C"/>
</dbReference>
<dbReference type="PANTHER" id="PTHR37010">
    <property type="entry name" value="SULFURTRANSFERASE TUSE"/>
    <property type="match status" value="1"/>
</dbReference>